<dbReference type="EMBL" id="JBIGIA010000007">
    <property type="protein sequence ID" value="MFG6457447.1"/>
    <property type="molecule type" value="Genomic_DNA"/>
</dbReference>
<keyword evidence="2" id="KW-1185">Reference proteome</keyword>
<dbReference type="Proteomes" id="UP001606305">
    <property type="component" value="Unassembled WGS sequence"/>
</dbReference>
<evidence type="ECO:0000313" key="1">
    <source>
        <dbReference type="EMBL" id="MFG6457447.1"/>
    </source>
</evidence>
<sequence>MHFFSSSQFPWAHSTLPQQAPAMGVGGQASARKLDCGWYDSSFDLARGLEVSEDDNDALYQLWALSRN</sequence>
<name>A0ABW7G669_9BURK</name>
<reference evidence="1 2" key="1">
    <citation type="submission" date="2024-09" db="EMBL/GenBank/DDBJ databases">
        <title>Novel species of the genus Pelomonas and Roseateles isolated from streams.</title>
        <authorList>
            <person name="Lu H."/>
        </authorList>
    </citation>
    <scope>NUCLEOTIDE SEQUENCE [LARGE SCALE GENOMIC DNA]</scope>
    <source>
        <strain evidence="1 2">BYS96W</strain>
    </source>
</reference>
<evidence type="ECO:0000313" key="2">
    <source>
        <dbReference type="Proteomes" id="UP001606305"/>
    </source>
</evidence>
<accession>A0ABW7G669</accession>
<proteinExistence type="predicted"/>
<dbReference type="RefSeq" id="WP_394488305.1">
    <property type="nucleotide sequence ID" value="NZ_JBIGIA010000007.1"/>
</dbReference>
<protein>
    <submittedName>
        <fullName evidence="1">Uncharacterized protein</fullName>
    </submittedName>
</protein>
<gene>
    <name evidence="1" type="ORF">ACG00X_11440</name>
</gene>
<comment type="caution">
    <text evidence="1">The sequence shown here is derived from an EMBL/GenBank/DDBJ whole genome shotgun (WGS) entry which is preliminary data.</text>
</comment>
<organism evidence="1 2">
    <name type="scientific">Pelomonas nitida</name>
    <dbReference type="NCBI Taxonomy" id="3299027"/>
    <lineage>
        <taxon>Bacteria</taxon>
        <taxon>Pseudomonadati</taxon>
        <taxon>Pseudomonadota</taxon>
        <taxon>Betaproteobacteria</taxon>
        <taxon>Burkholderiales</taxon>
        <taxon>Sphaerotilaceae</taxon>
        <taxon>Roseateles</taxon>
    </lineage>
</organism>